<evidence type="ECO:0000256" key="3">
    <source>
        <dbReference type="ARBA" id="ARBA00023027"/>
    </source>
</evidence>
<organism evidence="5">
    <name type="scientific">marine sediment metagenome</name>
    <dbReference type="NCBI Taxonomy" id="412755"/>
    <lineage>
        <taxon>unclassified sequences</taxon>
        <taxon>metagenomes</taxon>
        <taxon>ecological metagenomes</taxon>
    </lineage>
</organism>
<sequence>MSQDAEATADGAVPDRDLDAVFQRQRQASRRIAAPDLEARQESLGRLRGMVTDNRSAIAEAISQDFGNRSRDETDMLEVVPTLGAIRYARRKLAGWMKPQRRHVDLAFQPASAWVRHEPLGVVGIIAPWNYPLLLALSPLVDALAAGNRVMVKPSELAPRFADLLQRLIAERFDPEQVAVVIGGVEAAQRFSSLPFDHLLFTGSTAVGRKVMQAAAENLTPVTLELGGKSPAIVCPDYPLDKAASSIAFGKFLNAGQTCIAPDYALVPNDKIAAFAEAVMASARRAYPAIAGNDDYSAIIGDRHYKRLRDAVETVRSEGATVLSHEDNGADSGRKIGPTVVVGAGPESLLMTEEIFGPVMPIVGYDSLDDAIRYVAARDRPLALYCFSDDKSAQAKVLDGTMSGGVTLNGTLLHVAQDSLPFGGVGTSGMGAYHGFDGFRRLSHVRSVYKVGAFNVFERLGPPWGKLAGIASRLLSRR</sequence>
<dbReference type="InterPro" id="IPR012394">
    <property type="entry name" value="Aldehyde_DH_NAD(P)"/>
</dbReference>
<dbReference type="EMBL" id="LAZR01000102">
    <property type="protein sequence ID" value="KKN91544.1"/>
    <property type="molecule type" value="Genomic_DNA"/>
</dbReference>
<name>A0A0F9UIR1_9ZZZZ</name>
<dbReference type="AlphaFoldDB" id="A0A0F9UIR1"/>
<feature type="domain" description="Aldehyde dehydrogenase" evidence="4">
    <location>
        <begin position="16"/>
        <end position="448"/>
    </location>
</feature>
<dbReference type="GO" id="GO:0006081">
    <property type="term" value="P:aldehyde metabolic process"/>
    <property type="evidence" value="ECO:0007669"/>
    <property type="project" value="InterPro"/>
</dbReference>
<dbReference type="PANTHER" id="PTHR43570">
    <property type="entry name" value="ALDEHYDE DEHYDROGENASE"/>
    <property type="match status" value="1"/>
</dbReference>
<evidence type="ECO:0000256" key="2">
    <source>
        <dbReference type="ARBA" id="ARBA00023002"/>
    </source>
</evidence>
<dbReference type="InterPro" id="IPR016162">
    <property type="entry name" value="Ald_DH_N"/>
</dbReference>
<dbReference type="SUPFAM" id="SSF53720">
    <property type="entry name" value="ALDH-like"/>
    <property type="match status" value="1"/>
</dbReference>
<dbReference type="PROSITE" id="PS00687">
    <property type="entry name" value="ALDEHYDE_DEHYDR_GLU"/>
    <property type="match status" value="1"/>
</dbReference>
<reference evidence="5" key="1">
    <citation type="journal article" date="2015" name="Nature">
        <title>Complex archaea that bridge the gap between prokaryotes and eukaryotes.</title>
        <authorList>
            <person name="Spang A."/>
            <person name="Saw J.H."/>
            <person name="Jorgensen S.L."/>
            <person name="Zaremba-Niedzwiedzka K."/>
            <person name="Martijn J."/>
            <person name="Lind A.E."/>
            <person name="van Eijk R."/>
            <person name="Schleper C."/>
            <person name="Guy L."/>
            <person name="Ettema T.J."/>
        </authorList>
    </citation>
    <scope>NUCLEOTIDE SEQUENCE</scope>
</reference>
<comment type="caution">
    <text evidence="5">The sequence shown here is derived from an EMBL/GenBank/DDBJ whole genome shotgun (WGS) entry which is preliminary data.</text>
</comment>
<evidence type="ECO:0000256" key="1">
    <source>
        <dbReference type="ARBA" id="ARBA00009986"/>
    </source>
</evidence>
<dbReference type="Gene3D" id="3.40.605.10">
    <property type="entry name" value="Aldehyde Dehydrogenase, Chain A, domain 1"/>
    <property type="match status" value="1"/>
</dbReference>
<comment type="similarity">
    <text evidence="1">Belongs to the aldehyde dehydrogenase family.</text>
</comment>
<dbReference type="Pfam" id="PF00171">
    <property type="entry name" value="Aldedh"/>
    <property type="match status" value="1"/>
</dbReference>
<dbReference type="PANTHER" id="PTHR43570:SF20">
    <property type="entry name" value="ALDEHYDE DEHYDROGENASE ALDX-RELATED"/>
    <property type="match status" value="1"/>
</dbReference>
<proteinExistence type="inferred from homology"/>
<dbReference type="InterPro" id="IPR016160">
    <property type="entry name" value="Ald_DH_CS_CYS"/>
</dbReference>
<dbReference type="GO" id="GO:0004029">
    <property type="term" value="F:aldehyde dehydrogenase (NAD+) activity"/>
    <property type="evidence" value="ECO:0007669"/>
    <property type="project" value="TreeGrafter"/>
</dbReference>
<dbReference type="InterPro" id="IPR029510">
    <property type="entry name" value="Ald_DH_CS_GLU"/>
</dbReference>
<keyword evidence="3" id="KW-0520">NAD</keyword>
<keyword evidence="2" id="KW-0560">Oxidoreductase</keyword>
<evidence type="ECO:0000259" key="4">
    <source>
        <dbReference type="Pfam" id="PF00171"/>
    </source>
</evidence>
<dbReference type="Gene3D" id="3.40.309.10">
    <property type="entry name" value="Aldehyde Dehydrogenase, Chain A, domain 2"/>
    <property type="match status" value="1"/>
</dbReference>
<dbReference type="FunFam" id="3.40.605.10:FF:000004">
    <property type="entry name" value="Aldehyde dehydrogenase"/>
    <property type="match status" value="1"/>
</dbReference>
<dbReference type="InterPro" id="IPR016163">
    <property type="entry name" value="Ald_DH_C"/>
</dbReference>
<evidence type="ECO:0000313" key="5">
    <source>
        <dbReference type="EMBL" id="KKN91544.1"/>
    </source>
</evidence>
<dbReference type="InterPro" id="IPR016161">
    <property type="entry name" value="Ald_DH/histidinol_DH"/>
</dbReference>
<accession>A0A0F9UIR1</accession>
<dbReference type="PROSITE" id="PS00070">
    <property type="entry name" value="ALDEHYDE_DEHYDR_CYS"/>
    <property type="match status" value="1"/>
</dbReference>
<protein>
    <recommendedName>
        <fullName evidence="4">Aldehyde dehydrogenase domain-containing protein</fullName>
    </recommendedName>
</protein>
<gene>
    <name evidence="5" type="ORF">LCGC14_0216530</name>
</gene>
<dbReference type="CDD" id="cd07133">
    <property type="entry name" value="ALDH_CALDH_CalB"/>
    <property type="match status" value="1"/>
</dbReference>
<dbReference type="PIRSF" id="PIRSF036492">
    <property type="entry name" value="ALDH"/>
    <property type="match status" value="1"/>
</dbReference>
<dbReference type="GO" id="GO:0005737">
    <property type="term" value="C:cytoplasm"/>
    <property type="evidence" value="ECO:0007669"/>
    <property type="project" value="TreeGrafter"/>
</dbReference>
<dbReference type="InterPro" id="IPR015590">
    <property type="entry name" value="Aldehyde_DH_dom"/>
</dbReference>